<dbReference type="Gene3D" id="3.40.250.10">
    <property type="entry name" value="Rhodanese-like domain"/>
    <property type="match status" value="2"/>
</dbReference>
<protein>
    <submittedName>
        <fullName evidence="4">Sulfurtransferase</fullName>
    </submittedName>
</protein>
<keyword evidence="1 4" id="KW-0808">Transferase</keyword>
<reference evidence="4 5" key="2">
    <citation type="submission" date="2017-05" db="EMBL/GenBank/DDBJ databases">
        <title>Genome of Chryseobacterium haifense.</title>
        <authorList>
            <person name="Newman J.D."/>
        </authorList>
    </citation>
    <scope>NUCLEOTIDE SEQUENCE [LARGE SCALE GENOMIC DNA]</scope>
    <source>
        <strain evidence="4 5">DSM 19056</strain>
    </source>
</reference>
<comment type="caution">
    <text evidence="4">The sequence shown here is derived from an EMBL/GenBank/DDBJ whole genome shotgun (WGS) entry which is preliminary data.</text>
</comment>
<dbReference type="AlphaFoldDB" id="A0A246B9G1"/>
<evidence type="ECO:0000313" key="5">
    <source>
        <dbReference type="Proteomes" id="UP000197587"/>
    </source>
</evidence>
<reference evidence="4 5" key="1">
    <citation type="submission" date="2014-01" db="EMBL/GenBank/DDBJ databases">
        <authorList>
            <consortium name="Genome Consortium for Active Teaching"/>
            <person name="Sontag T.C."/>
            <person name="Newman J.D."/>
        </authorList>
    </citation>
    <scope>NUCLEOTIDE SEQUENCE [LARGE SCALE GENOMIC DNA]</scope>
    <source>
        <strain evidence="4 5">DSM 19056</strain>
    </source>
</reference>
<dbReference type="PANTHER" id="PTHR11364:SF27">
    <property type="entry name" value="SULFURTRANSFERASE"/>
    <property type="match status" value="1"/>
</dbReference>
<evidence type="ECO:0000313" key="4">
    <source>
        <dbReference type="EMBL" id="OWK98167.1"/>
    </source>
</evidence>
<sequence>MKPIIAIEEFQSIVNQGNIIVLDARSGKDAHQNYLEKHIRGARFVDLEKDLATVSSDASKGGRHPLPDLFDFAKTLSELGISENSRIVIYDDKNGANAAARCWWMLYAFGIEKVQVLDSGFQIAEKAGLEMNSGNEHFHQSTIRIPEKWQFPTSDIDEVEDLLSEKSATVIDVRDAYRYNGESEPIDPIAGHIPGAINIPLTENLTENGTFLQPEILKENYQKILNNHPEKLIIHCGSGVTACHTILAMAYAGMEIPALYVGSWSEWCRSGKEIAKN</sequence>
<evidence type="ECO:0000256" key="2">
    <source>
        <dbReference type="ARBA" id="ARBA00022737"/>
    </source>
</evidence>
<dbReference type="Pfam" id="PF00581">
    <property type="entry name" value="Rhodanese"/>
    <property type="match status" value="2"/>
</dbReference>
<dbReference type="GO" id="GO:0004792">
    <property type="term" value="F:thiosulfate-cyanide sulfurtransferase activity"/>
    <property type="evidence" value="ECO:0007669"/>
    <property type="project" value="TreeGrafter"/>
</dbReference>
<dbReference type="CDD" id="cd01449">
    <property type="entry name" value="TST_Repeat_2"/>
    <property type="match status" value="1"/>
</dbReference>
<dbReference type="Proteomes" id="UP000197587">
    <property type="component" value="Unassembled WGS sequence"/>
</dbReference>
<dbReference type="PROSITE" id="PS50206">
    <property type="entry name" value="RHODANESE_3"/>
    <property type="match status" value="2"/>
</dbReference>
<evidence type="ECO:0000259" key="3">
    <source>
        <dbReference type="PROSITE" id="PS50206"/>
    </source>
</evidence>
<dbReference type="RefSeq" id="WP_088264122.1">
    <property type="nucleotide sequence ID" value="NZ_JASZ02000013.1"/>
</dbReference>
<accession>A0A246B9G1</accession>
<dbReference type="InterPro" id="IPR036873">
    <property type="entry name" value="Rhodanese-like_dom_sf"/>
</dbReference>
<name>A0A246B9G1_9FLAO</name>
<proteinExistence type="predicted"/>
<dbReference type="InterPro" id="IPR045078">
    <property type="entry name" value="TST/MPST-like"/>
</dbReference>
<feature type="domain" description="Rhodanese" evidence="3">
    <location>
        <begin position="164"/>
        <end position="276"/>
    </location>
</feature>
<organism evidence="4 5">
    <name type="scientific">Kaistella haifensis DSM 19056</name>
    <dbReference type="NCBI Taxonomy" id="1450526"/>
    <lineage>
        <taxon>Bacteria</taxon>
        <taxon>Pseudomonadati</taxon>
        <taxon>Bacteroidota</taxon>
        <taxon>Flavobacteriia</taxon>
        <taxon>Flavobacteriales</taxon>
        <taxon>Weeksellaceae</taxon>
        <taxon>Chryseobacterium group</taxon>
        <taxon>Kaistella</taxon>
    </lineage>
</organism>
<keyword evidence="2" id="KW-0677">Repeat</keyword>
<evidence type="ECO:0000256" key="1">
    <source>
        <dbReference type="ARBA" id="ARBA00022679"/>
    </source>
</evidence>
<feature type="domain" description="Rhodanese" evidence="3">
    <location>
        <begin position="15"/>
        <end position="133"/>
    </location>
</feature>
<dbReference type="CDD" id="cd01448">
    <property type="entry name" value="TST_Repeat_1"/>
    <property type="match status" value="1"/>
</dbReference>
<keyword evidence="5" id="KW-1185">Reference proteome</keyword>
<gene>
    <name evidence="4" type="ORF">AP75_07745</name>
</gene>
<dbReference type="PANTHER" id="PTHR11364">
    <property type="entry name" value="THIOSULFATE SULFERTANSFERASE"/>
    <property type="match status" value="1"/>
</dbReference>
<dbReference type="SMART" id="SM00450">
    <property type="entry name" value="RHOD"/>
    <property type="match status" value="2"/>
</dbReference>
<dbReference type="EMBL" id="JASZ02000013">
    <property type="protein sequence ID" value="OWK98167.1"/>
    <property type="molecule type" value="Genomic_DNA"/>
</dbReference>
<dbReference type="SUPFAM" id="SSF52821">
    <property type="entry name" value="Rhodanese/Cell cycle control phosphatase"/>
    <property type="match status" value="2"/>
</dbReference>
<dbReference type="InterPro" id="IPR001763">
    <property type="entry name" value="Rhodanese-like_dom"/>
</dbReference>